<accession>A0ABX3H4L9</accession>
<dbReference type="Pfam" id="PF12833">
    <property type="entry name" value="HTH_18"/>
    <property type="match status" value="1"/>
</dbReference>
<dbReference type="Pfam" id="PF02311">
    <property type="entry name" value="AraC_binding"/>
    <property type="match status" value="1"/>
</dbReference>
<dbReference type="Proteomes" id="UP000187412">
    <property type="component" value="Unassembled WGS sequence"/>
</dbReference>
<evidence type="ECO:0000259" key="4">
    <source>
        <dbReference type="PROSITE" id="PS01124"/>
    </source>
</evidence>
<reference evidence="5 6" key="1">
    <citation type="submission" date="2016-10" db="EMBL/GenBank/DDBJ databases">
        <title>Paenibacillus species isolates.</title>
        <authorList>
            <person name="Beno S.M."/>
        </authorList>
    </citation>
    <scope>NUCLEOTIDE SEQUENCE [LARGE SCALE GENOMIC DNA]</scope>
    <source>
        <strain evidence="5 6">FSL H7-0744</strain>
    </source>
</reference>
<dbReference type="PRINTS" id="PR00032">
    <property type="entry name" value="HTHARAC"/>
</dbReference>
<evidence type="ECO:0000256" key="3">
    <source>
        <dbReference type="ARBA" id="ARBA00023163"/>
    </source>
</evidence>
<organism evidence="5 6">
    <name type="scientific">Paenibacillus borealis</name>
    <dbReference type="NCBI Taxonomy" id="160799"/>
    <lineage>
        <taxon>Bacteria</taxon>
        <taxon>Bacillati</taxon>
        <taxon>Bacillota</taxon>
        <taxon>Bacilli</taxon>
        <taxon>Bacillales</taxon>
        <taxon>Paenibacillaceae</taxon>
        <taxon>Paenibacillus</taxon>
    </lineage>
</organism>
<dbReference type="CDD" id="cd07001">
    <property type="entry name" value="cupin_YbfI-like_N"/>
    <property type="match status" value="1"/>
</dbReference>
<dbReference type="PROSITE" id="PS01124">
    <property type="entry name" value="HTH_ARAC_FAMILY_2"/>
    <property type="match status" value="1"/>
</dbReference>
<evidence type="ECO:0000313" key="5">
    <source>
        <dbReference type="EMBL" id="OMD45368.1"/>
    </source>
</evidence>
<evidence type="ECO:0000256" key="1">
    <source>
        <dbReference type="ARBA" id="ARBA00023015"/>
    </source>
</evidence>
<dbReference type="InterPro" id="IPR050204">
    <property type="entry name" value="AraC_XylS_family_regulators"/>
</dbReference>
<dbReference type="SMART" id="SM00342">
    <property type="entry name" value="HTH_ARAC"/>
    <property type="match status" value="1"/>
</dbReference>
<dbReference type="RefSeq" id="WP_076112433.1">
    <property type="nucleotide sequence ID" value="NZ_MPTB01000026.1"/>
</dbReference>
<keyword evidence="6" id="KW-1185">Reference proteome</keyword>
<dbReference type="Gene3D" id="1.10.10.60">
    <property type="entry name" value="Homeodomain-like"/>
    <property type="match status" value="2"/>
</dbReference>
<dbReference type="SUPFAM" id="SSF51215">
    <property type="entry name" value="Regulatory protein AraC"/>
    <property type="match status" value="1"/>
</dbReference>
<comment type="caution">
    <text evidence="5">The sequence shown here is derived from an EMBL/GenBank/DDBJ whole genome shotgun (WGS) entry which is preliminary data.</text>
</comment>
<gene>
    <name evidence="5" type="ORF">BSK56_19810</name>
</gene>
<dbReference type="Gene3D" id="2.60.120.10">
    <property type="entry name" value="Jelly Rolls"/>
    <property type="match status" value="1"/>
</dbReference>
<dbReference type="InterPro" id="IPR037923">
    <property type="entry name" value="HTH-like"/>
</dbReference>
<dbReference type="EMBL" id="MPTB01000026">
    <property type="protein sequence ID" value="OMD45368.1"/>
    <property type="molecule type" value="Genomic_DNA"/>
</dbReference>
<dbReference type="InterPro" id="IPR009057">
    <property type="entry name" value="Homeodomain-like_sf"/>
</dbReference>
<protein>
    <submittedName>
        <fullName evidence="5">AraC family transcriptional regulator</fullName>
    </submittedName>
</protein>
<keyword evidence="2" id="KW-0238">DNA-binding</keyword>
<dbReference type="InterPro" id="IPR003313">
    <property type="entry name" value="AraC-bd"/>
</dbReference>
<sequence length="284" mass="33367">MTREVRTVVYDTDLKLEAYRFEGIMQKFPNHFHDYYVIGFIEQGKRYLVCNHEEYILNSGDVIIFNPQDPHACEQLDGRTLDYRCINVEPEIMRQYVLEITGAGDLPRFTPTVLYQSELALSLHELHRMLLEEQSDFQKEELFLFLLEQLLREYSDAELPSPNRELTTEIKSICQYIESHYMESITLNQLTALTGLSKYHLLRLFTKQKGISPYCYLETIRIDHAKRLLEQGMLPIEVALLTGFSDQSHFTNFFKKLIGLTPKQYMRIFTTRQTETKPSPEITS</sequence>
<dbReference type="PANTHER" id="PTHR46796:SF2">
    <property type="entry name" value="TRANSCRIPTIONAL REGULATORY PROTEIN"/>
    <property type="match status" value="1"/>
</dbReference>
<dbReference type="SUPFAM" id="SSF46689">
    <property type="entry name" value="Homeodomain-like"/>
    <property type="match status" value="2"/>
</dbReference>
<dbReference type="InterPro" id="IPR018060">
    <property type="entry name" value="HTH_AraC"/>
</dbReference>
<feature type="domain" description="HTH araC/xylS-type" evidence="4">
    <location>
        <begin position="171"/>
        <end position="268"/>
    </location>
</feature>
<keyword evidence="1" id="KW-0805">Transcription regulation</keyword>
<evidence type="ECO:0000256" key="2">
    <source>
        <dbReference type="ARBA" id="ARBA00023125"/>
    </source>
</evidence>
<name>A0ABX3H4L9_PAEBO</name>
<dbReference type="InterPro" id="IPR020449">
    <property type="entry name" value="Tscrpt_reg_AraC-type_HTH"/>
</dbReference>
<evidence type="ECO:0000313" key="6">
    <source>
        <dbReference type="Proteomes" id="UP000187412"/>
    </source>
</evidence>
<proteinExistence type="predicted"/>
<dbReference type="InterPro" id="IPR014710">
    <property type="entry name" value="RmlC-like_jellyroll"/>
</dbReference>
<dbReference type="PANTHER" id="PTHR46796">
    <property type="entry name" value="HTH-TYPE TRANSCRIPTIONAL ACTIVATOR RHAS-RELATED"/>
    <property type="match status" value="1"/>
</dbReference>
<keyword evidence="3" id="KW-0804">Transcription</keyword>